<dbReference type="InterPro" id="IPR005829">
    <property type="entry name" value="Sugar_transporter_CS"/>
</dbReference>
<feature type="transmembrane region" description="Helical" evidence="8">
    <location>
        <begin position="453"/>
        <end position="474"/>
    </location>
</feature>
<feature type="transmembrane region" description="Helical" evidence="8">
    <location>
        <begin position="102"/>
        <end position="123"/>
    </location>
</feature>
<accession>A0A9P4Q4Y6</accession>
<keyword evidence="11" id="KW-1185">Reference proteome</keyword>
<dbReference type="AlphaFoldDB" id="A0A9P4Q4Y6"/>
<evidence type="ECO:0000313" key="11">
    <source>
        <dbReference type="Proteomes" id="UP000799441"/>
    </source>
</evidence>
<feature type="transmembrane region" description="Helical" evidence="8">
    <location>
        <begin position="283"/>
        <end position="304"/>
    </location>
</feature>
<keyword evidence="4 8" id="KW-0812">Transmembrane</keyword>
<dbReference type="PANTHER" id="PTHR48022">
    <property type="entry name" value="PLASTIDIC GLUCOSE TRANSPORTER 4"/>
    <property type="match status" value="1"/>
</dbReference>
<feature type="transmembrane region" description="Helical" evidence="8">
    <location>
        <begin position="353"/>
        <end position="370"/>
    </location>
</feature>
<reference evidence="10" key="1">
    <citation type="journal article" date="2020" name="Stud. Mycol.">
        <title>101 Dothideomycetes genomes: a test case for predicting lifestyles and emergence of pathogens.</title>
        <authorList>
            <person name="Haridas S."/>
            <person name="Albert R."/>
            <person name="Binder M."/>
            <person name="Bloem J."/>
            <person name="Labutti K."/>
            <person name="Salamov A."/>
            <person name="Andreopoulos B."/>
            <person name="Baker S."/>
            <person name="Barry K."/>
            <person name="Bills G."/>
            <person name="Bluhm B."/>
            <person name="Cannon C."/>
            <person name="Castanera R."/>
            <person name="Culley D."/>
            <person name="Daum C."/>
            <person name="Ezra D."/>
            <person name="Gonzalez J."/>
            <person name="Henrissat B."/>
            <person name="Kuo A."/>
            <person name="Liang C."/>
            <person name="Lipzen A."/>
            <person name="Lutzoni F."/>
            <person name="Magnuson J."/>
            <person name="Mondo S."/>
            <person name="Nolan M."/>
            <person name="Ohm R."/>
            <person name="Pangilinan J."/>
            <person name="Park H.-J."/>
            <person name="Ramirez L."/>
            <person name="Alfaro M."/>
            <person name="Sun H."/>
            <person name="Tritt A."/>
            <person name="Yoshinaga Y."/>
            <person name="Zwiers L.-H."/>
            <person name="Turgeon B."/>
            <person name="Goodwin S."/>
            <person name="Spatafora J."/>
            <person name="Crous P."/>
            <person name="Grigoriev I."/>
        </authorList>
    </citation>
    <scope>NUCLEOTIDE SEQUENCE</scope>
    <source>
        <strain evidence="10">CBS 116435</strain>
    </source>
</reference>
<feature type="transmembrane region" description="Helical" evidence="8">
    <location>
        <begin position="69"/>
        <end position="90"/>
    </location>
</feature>
<dbReference type="FunFam" id="1.20.1250.20:FF:000026">
    <property type="entry name" value="MFS quinate transporter QutD"/>
    <property type="match status" value="1"/>
</dbReference>
<protein>
    <submittedName>
        <fullName evidence="10">General substrate transporter</fullName>
    </submittedName>
</protein>
<evidence type="ECO:0000256" key="4">
    <source>
        <dbReference type="ARBA" id="ARBA00022692"/>
    </source>
</evidence>
<dbReference type="GO" id="GO:0016020">
    <property type="term" value="C:membrane"/>
    <property type="evidence" value="ECO:0007669"/>
    <property type="project" value="UniProtKB-SubCell"/>
</dbReference>
<dbReference type="PANTHER" id="PTHR48022:SF81">
    <property type="entry name" value="MAJOR FACILITATOR SUPERFAMILY (MFS) PROFILE DOMAIN-CONTAINING PROTEIN"/>
    <property type="match status" value="1"/>
</dbReference>
<evidence type="ECO:0000256" key="6">
    <source>
        <dbReference type="ARBA" id="ARBA00023136"/>
    </source>
</evidence>
<dbReference type="SUPFAM" id="SSF103473">
    <property type="entry name" value="MFS general substrate transporter"/>
    <property type="match status" value="1"/>
</dbReference>
<dbReference type="EMBL" id="MU003808">
    <property type="protein sequence ID" value="KAF2719645.1"/>
    <property type="molecule type" value="Genomic_DNA"/>
</dbReference>
<evidence type="ECO:0000256" key="8">
    <source>
        <dbReference type="SAM" id="Phobius"/>
    </source>
</evidence>
<feature type="transmembrane region" description="Helical" evidence="8">
    <location>
        <begin position="390"/>
        <end position="414"/>
    </location>
</feature>
<evidence type="ECO:0000256" key="2">
    <source>
        <dbReference type="ARBA" id="ARBA00010992"/>
    </source>
</evidence>
<keyword evidence="5 8" id="KW-1133">Transmembrane helix</keyword>
<proteinExistence type="inferred from homology"/>
<feature type="transmembrane region" description="Helical" evidence="8">
    <location>
        <begin position="197"/>
        <end position="219"/>
    </location>
</feature>
<evidence type="ECO:0000256" key="7">
    <source>
        <dbReference type="RuleBase" id="RU003346"/>
    </source>
</evidence>
<comment type="similarity">
    <text evidence="2 7">Belongs to the major facilitator superfamily. Sugar transporter (TC 2.A.1.1) family.</text>
</comment>
<keyword evidence="6 8" id="KW-0472">Membrane</keyword>
<keyword evidence="3 7" id="KW-0813">Transport</keyword>
<dbReference type="Pfam" id="PF00083">
    <property type="entry name" value="Sugar_tr"/>
    <property type="match status" value="1"/>
</dbReference>
<feature type="transmembrane region" description="Helical" evidence="8">
    <location>
        <begin position="163"/>
        <end position="185"/>
    </location>
</feature>
<dbReference type="PRINTS" id="PR00171">
    <property type="entry name" value="SUGRTRNSPORT"/>
</dbReference>
<dbReference type="InterPro" id="IPR005828">
    <property type="entry name" value="MFS_sugar_transport-like"/>
</dbReference>
<organism evidence="10 11">
    <name type="scientific">Polychaeton citri CBS 116435</name>
    <dbReference type="NCBI Taxonomy" id="1314669"/>
    <lineage>
        <taxon>Eukaryota</taxon>
        <taxon>Fungi</taxon>
        <taxon>Dikarya</taxon>
        <taxon>Ascomycota</taxon>
        <taxon>Pezizomycotina</taxon>
        <taxon>Dothideomycetes</taxon>
        <taxon>Dothideomycetidae</taxon>
        <taxon>Capnodiales</taxon>
        <taxon>Capnodiaceae</taxon>
        <taxon>Polychaeton</taxon>
    </lineage>
</organism>
<feature type="transmembrane region" description="Helical" evidence="8">
    <location>
        <begin position="23"/>
        <end position="49"/>
    </location>
</feature>
<dbReference type="Proteomes" id="UP000799441">
    <property type="component" value="Unassembled WGS sequence"/>
</dbReference>
<feature type="transmembrane region" description="Helical" evidence="8">
    <location>
        <begin position="324"/>
        <end position="346"/>
    </location>
</feature>
<dbReference type="PROSITE" id="PS50850">
    <property type="entry name" value="MFS"/>
    <property type="match status" value="1"/>
</dbReference>
<dbReference type="OrthoDB" id="508119at2759"/>
<name>A0A9P4Q4Y6_9PEZI</name>
<sequence>MAFLRIFNIKQTWQNDVLIYRRAYMLTVVASFGGMLYGWDTGLIGGVLTMQSFRDSFGLDAHSTDYANLSGNIVSTLQAGCFFGAMSSFYVSNTHGRKNALLFADTIFLIGSLVQTTCAIGAHKGLAQLYVGRAIGGFGVGLISAVVPTYIGESVDKEIRGRCVGCMQLFNVAGIMISFFVNYGITQNTPDTSSAQWRVPFALQILPGLLLLVGLCFQYESPRWLVERNRLLDARKALAFVRAKASDDPTVESELADIVHSNGREKPSFYAQLRSICSSRETMYTFTLAIILMFWQQATGTNAINYYVPQVLGAVGLTSQKSSLLATSIYGVVKVVVTALGLMFATEQLGRKWSLIIGATGQAFAMYYIGINEAIHPVRQGATTLDGNNIFALVCVYLYVVFFSFGWGPIPYVLSAECSPNHVRSLVMAAALMTQWLVNFVIAKITPIMLQDITYGTFLIFGTCCVLMVIYTIVCVPETKGIPLEFISQLFVEGSIIKGAIRDTIPKYSRARTLQHASSEREESLHGDDAKTGTSKIVAALQEDCEANTHRASESRRW</sequence>
<comment type="caution">
    <text evidence="10">The sequence shown here is derived from an EMBL/GenBank/DDBJ whole genome shotgun (WGS) entry which is preliminary data.</text>
</comment>
<evidence type="ECO:0000256" key="3">
    <source>
        <dbReference type="ARBA" id="ARBA00022448"/>
    </source>
</evidence>
<comment type="subcellular location">
    <subcellularLocation>
        <location evidence="1">Membrane</location>
        <topology evidence="1">Multi-pass membrane protein</topology>
    </subcellularLocation>
</comment>
<feature type="transmembrane region" description="Helical" evidence="8">
    <location>
        <begin position="426"/>
        <end position="447"/>
    </location>
</feature>
<evidence type="ECO:0000313" key="10">
    <source>
        <dbReference type="EMBL" id="KAF2719645.1"/>
    </source>
</evidence>
<evidence type="ECO:0000256" key="1">
    <source>
        <dbReference type="ARBA" id="ARBA00004141"/>
    </source>
</evidence>
<evidence type="ECO:0000256" key="5">
    <source>
        <dbReference type="ARBA" id="ARBA00022989"/>
    </source>
</evidence>
<dbReference type="InterPro" id="IPR050360">
    <property type="entry name" value="MFS_Sugar_Transporters"/>
</dbReference>
<dbReference type="GO" id="GO:0005351">
    <property type="term" value="F:carbohydrate:proton symporter activity"/>
    <property type="evidence" value="ECO:0007669"/>
    <property type="project" value="TreeGrafter"/>
</dbReference>
<feature type="domain" description="Major facilitator superfamily (MFS) profile" evidence="9">
    <location>
        <begin position="26"/>
        <end position="480"/>
    </location>
</feature>
<evidence type="ECO:0000259" key="9">
    <source>
        <dbReference type="PROSITE" id="PS50850"/>
    </source>
</evidence>
<dbReference type="InterPro" id="IPR003663">
    <property type="entry name" value="Sugar/inositol_transpt"/>
</dbReference>
<dbReference type="Gene3D" id="1.20.1250.20">
    <property type="entry name" value="MFS general substrate transporter like domains"/>
    <property type="match status" value="1"/>
</dbReference>
<dbReference type="PROSITE" id="PS00217">
    <property type="entry name" value="SUGAR_TRANSPORT_2"/>
    <property type="match status" value="1"/>
</dbReference>
<feature type="transmembrane region" description="Helical" evidence="8">
    <location>
        <begin position="129"/>
        <end position="151"/>
    </location>
</feature>
<gene>
    <name evidence="10" type="ORF">K431DRAFT_272124</name>
</gene>
<dbReference type="NCBIfam" id="TIGR00879">
    <property type="entry name" value="SP"/>
    <property type="match status" value="1"/>
</dbReference>
<dbReference type="InterPro" id="IPR036259">
    <property type="entry name" value="MFS_trans_sf"/>
</dbReference>
<dbReference type="InterPro" id="IPR020846">
    <property type="entry name" value="MFS_dom"/>
</dbReference>